<evidence type="ECO:0000313" key="3">
    <source>
        <dbReference type="Proteomes" id="UP000638648"/>
    </source>
</evidence>
<gene>
    <name evidence="2" type="ORF">HEB94_002554</name>
</gene>
<dbReference type="Gene3D" id="3.40.1440.10">
    <property type="entry name" value="GIY-YIG endonuclease"/>
    <property type="match status" value="1"/>
</dbReference>
<organism evidence="2 3">
    <name type="scientific">Actinopolymorpha pittospori</name>
    <dbReference type="NCBI Taxonomy" id="648752"/>
    <lineage>
        <taxon>Bacteria</taxon>
        <taxon>Bacillati</taxon>
        <taxon>Actinomycetota</taxon>
        <taxon>Actinomycetes</taxon>
        <taxon>Propionibacteriales</taxon>
        <taxon>Actinopolymorphaceae</taxon>
        <taxon>Actinopolymorpha</taxon>
    </lineage>
</organism>
<sequence>MGEANGWGEVGLSVLAAAASDAPRQAGVYLFLDENNEVLYVGKAANLRQRLRQHAATKHHESPRHHKYDLVRRVVREIAAGEEAAAWREEDLIFALRPAFNGNLDDRAPDLVGKDAHVPYIIVAEVAAGTLSFSLEPDLPPTGRAYGCFPHLGKGLGTRLGIACSDGYTALLRLLWAAAGTGTHVPASITRSAPPSFTVPAPSALQDGLHRFLSGTRPRLAHELLHAASHRPEYMQPALRRDTEAALQFFAAGPQLVRTRRLHHRLRARVLDVETYRSLIADEITPVIRGAPHR</sequence>
<dbReference type="GO" id="GO:0004519">
    <property type="term" value="F:endonuclease activity"/>
    <property type="evidence" value="ECO:0007669"/>
    <property type="project" value="UniProtKB-KW"/>
</dbReference>
<dbReference type="PANTHER" id="PTHR30562">
    <property type="entry name" value="UVRC/OXIDOREDUCTASE"/>
    <property type="match status" value="1"/>
</dbReference>
<keyword evidence="2" id="KW-0378">Hydrolase</keyword>
<feature type="domain" description="GIY-YIG" evidence="1">
    <location>
        <begin position="24"/>
        <end position="102"/>
    </location>
</feature>
<dbReference type="AlphaFoldDB" id="A0A927MRU1"/>
<dbReference type="Proteomes" id="UP000638648">
    <property type="component" value="Unassembled WGS sequence"/>
</dbReference>
<dbReference type="InterPro" id="IPR047296">
    <property type="entry name" value="GIY-YIG_UvrC_Cho"/>
</dbReference>
<protein>
    <submittedName>
        <fullName evidence="2">GIY-YIG superfamily endonuclease</fullName>
    </submittedName>
</protein>
<keyword evidence="2" id="KW-0255">Endonuclease</keyword>
<proteinExistence type="predicted"/>
<keyword evidence="3" id="KW-1185">Reference proteome</keyword>
<dbReference type="PROSITE" id="PS50164">
    <property type="entry name" value="GIY_YIG"/>
    <property type="match status" value="1"/>
</dbReference>
<keyword evidence="2" id="KW-0540">Nuclease</keyword>
<dbReference type="InterPro" id="IPR000305">
    <property type="entry name" value="GIY-YIG_endonuc"/>
</dbReference>
<dbReference type="CDD" id="cd10434">
    <property type="entry name" value="GIY-YIG_UvrC_Cho"/>
    <property type="match status" value="1"/>
</dbReference>
<dbReference type="GO" id="GO:0009380">
    <property type="term" value="C:excinuclease repair complex"/>
    <property type="evidence" value="ECO:0007669"/>
    <property type="project" value="TreeGrafter"/>
</dbReference>
<name>A0A927MRU1_9ACTN</name>
<reference evidence="2" key="1">
    <citation type="submission" date="2020-10" db="EMBL/GenBank/DDBJ databases">
        <title>Sequencing the genomes of 1000 actinobacteria strains.</title>
        <authorList>
            <person name="Klenk H.-P."/>
        </authorList>
    </citation>
    <scope>NUCLEOTIDE SEQUENCE</scope>
    <source>
        <strain evidence="2">DSM 45354</strain>
    </source>
</reference>
<dbReference type="InterPro" id="IPR050066">
    <property type="entry name" value="UvrABC_protein_C"/>
</dbReference>
<comment type="caution">
    <text evidence="2">The sequence shown here is derived from an EMBL/GenBank/DDBJ whole genome shotgun (WGS) entry which is preliminary data.</text>
</comment>
<evidence type="ECO:0000313" key="2">
    <source>
        <dbReference type="EMBL" id="MBE1605706.1"/>
    </source>
</evidence>
<evidence type="ECO:0000259" key="1">
    <source>
        <dbReference type="PROSITE" id="PS50164"/>
    </source>
</evidence>
<dbReference type="EMBL" id="JADBEM010000001">
    <property type="protein sequence ID" value="MBE1605706.1"/>
    <property type="molecule type" value="Genomic_DNA"/>
</dbReference>
<dbReference type="InterPro" id="IPR035901">
    <property type="entry name" value="GIY-YIG_endonuc_sf"/>
</dbReference>
<dbReference type="RefSeq" id="WP_192749976.1">
    <property type="nucleotide sequence ID" value="NZ_BAABJL010000015.1"/>
</dbReference>
<dbReference type="GO" id="GO:0006289">
    <property type="term" value="P:nucleotide-excision repair"/>
    <property type="evidence" value="ECO:0007669"/>
    <property type="project" value="InterPro"/>
</dbReference>
<dbReference type="SMART" id="SM00465">
    <property type="entry name" value="GIYc"/>
    <property type="match status" value="1"/>
</dbReference>
<accession>A0A927MRU1</accession>
<dbReference type="SUPFAM" id="SSF82771">
    <property type="entry name" value="GIY-YIG endonuclease"/>
    <property type="match status" value="1"/>
</dbReference>
<dbReference type="PANTHER" id="PTHR30562:SF1">
    <property type="entry name" value="UVRABC SYSTEM PROTEIN C"/>
    <property type="match status" value="1"/>
</dbReference>
<dbReference type="Pfam" id="PF01541">
    <property type="entry name" value="GIY-YIG"/>
    <property type="match status" value="1"/>
</dbReference>